<keyword evidence="3" id="KW-1003">Cell membrane</keyword>
<evidence type="ECO:0000256" key="1">
    <source>
        <dbReference type="ARBA" id="ARBA00004429"/>
    </source>
</evidence>
<dbReference type="PROSITE" id="PS51099">
    <property type="entry name" value="PTS_EIIB_TYPE_2"/>
    <property type="match status" value="1"/>
</dbReference>
<evidence type="ECO:0000256" key="4">
    <source>
        <dbReference type="ARBA" id="ARBA00022553"/>
    </source>
</evidence>
<keyword evidence="11 13" id="KW-0472">Membrane</keyword>
<feature type="region of interest" description="Disordered" evidence="12">
    <location>
        <begin position="791"/>
        <end position="811"/>
    </location>
</feature>
<keyword evidence="10 13" id="KW-1133">Transmembrane helix</keyword>
<evidence type="ECO:0000313" key="18">
    <source>
        <dbReference type="Proteomes" id="UP001596065"/>
    </source>
</evidence>
<evidence type="ECO:0000259" key="15">
    <source>
        <dbReference type="PROSITE" id="PS51099"/>
    </source>
</evidence>
<dbReference type="InterPro" id="IPR013014">
    <property type="entry name" value="PTS_EIIC_2"/>
</dbReference>
<feature type="transmembrane region" description="Helical" evidence="13">
    <location>
        <begin position="450"/>
        <end position="473"/>
    </location>
</feature>
<dbReference type="SUPFAM" id="SSF55804">
    <property type="entry name" value="Phoshotransferase/anion transport protein"/>
    <property type="match status" value="1"/>
</dbReference>
<keyword evidence="18" id="KW-1185">Reference proteome</keyword>
<evidence type="ECO:0000256" key="6">
    <source>
        <dbReference type="ARBA" id="ARBA00022679"/>
    </source>
</evidence>
<evidence type="ECO:0000256" key="11">
    <source>
        <dbReference type="ARBA" id="ARBA00023136"/>
    </source>
</evidence>
<feature type="transmembrane region" description="Helical" evidence="13">
    <location>
        <begin position="720"/>
        <end position="739"/>
    </location>
</feature>
<feature type="transmembrane region" description="Helical" evidence="13">
    <location>
        <begin position="493"/>
        <end position="518"/>
    </location>
</feature>
<name>A0ABW0WHT7_STRNO</name>
<comment type="caution">
    <text evidence="17">The sequence shown here is derived from an EMBL/GenBank/DDBJ whole genome shotgun (WGS) entry which is preliminary data.</text>
</comment>
<keyword evidence="7" id="KW-0598">Phosphotransferase system</keyword>
<dbReference type="PROSITE" id="PS51104">
    <property type="entry name" value="PTS_EIIC_TYPE_2"/>
    <property type="match status" value="1"/>
</dbReference>
<evidence type="ECO:0000259" key="14">
    <source>
        <dbReference type="PROSITE" id="PS51094"/>
    </source>
</evidence>
<feature type="domain" description="PTS EIIC type-2" evidence="16">
    <location>
        <begin position="442"/>
        <end position="789"/>
    </location>
</feature>
<evidence type="ECO:0000256" key="5">
    <source>
        <dbReference type="ARBA" id="ARBA00022597"/>
    </source>
</evidence>
<evidence type="ECO:0000259" key="16">
    <source>
        <dbReference type="PROSITE" id="PS51104"/>
    </source>
</evidence>
<evidence type="ECO:0000256" key="3">
    <source>
        <dbReference type="ARBA" id="ARBA00022475"/>
    </source>
</evidence>
<dbReference type="NCBIfam" id="TIGR01427">
    <property type="entry name" value="PTS_IIC_fructo"/>
    <property type="match status" value="1"/>
</dbReference>
<evidence type="ECO:0000256" key="8">
    <source>
        <dbReference type="ARBA" id="ARBA00022692"/>
    </source>
</evidence>
<feature type="region of interest" description="Disordered" evidence="12">
    <location>
        <begin position="260"/>
        <end position="307"/>
    </location>
</feature>
<keyword evidence="5" id="KW-0762">Sugar transport</keyword>
<feature type="transmembrane region" description="Helical" evidence="13">
    <location>
        <begin position="572"/>
        <end position="593"/>
    </location>
</feature>
<dbReference type="NCBIfam" id="TIGR00848">
    <property type="entry name" value="fruA"/>
    <property type="match status" value="1"/>
</dbReference>
<dbReference type="PROSITE" id="PS51094">
    <property type="entry name" value="PTS_EIIA_TYPE_2"/>
    <property type="match status" value="1"/>
</dbReference>
<feature type="compositionally biased region" description="Low complexity" evidence="12">
    <location>
        <begin position="294"/>
        <end position="307"/>
    </location>
</feature>
<dbReference type="InterPro" id="IPR016152">
    <property type="entry name" value="PTrfase/Anion_transptr"/>
</dbReference>
<keyword evidence="4" id="KW-0597">Phosphoprotein</keyword>
<dbReference type="Proteomes" id="UP001596065">
    <property type="component" value="Unassembled WGS sequence"/>
</dbReference>
<dbReference type="InterPro" id="IPR003353">
    <property type="entry name" value="PTS_IIB_fruc"/>
</dbReference>
<evidence type="ECO:0000256" key="9">
    <source>
        <dbReference type="ARBA" id="ARBA00022777"/>
    </source>
</evidence>
<dbReference type="Pfam" id="PF02378">
    <property type="entry name" value="PTS_EIIC"/>
    <property type="match status" value="1"/>
</dbReference>
<dbReference type="PANTHER" id="PTHR30505:SF0">
    <property type="entry name" value="FRUCTOSE-LIKE PTS SYSTEM EIIBC COMPONENT-RELATED"/>
    <property type="match status" value="1"/>
</dbReference>
<dbReference type="RefSeq" id="WP_344350925.1">
    <property type="nucleotide sequence ID" value="NZ_BAAASM010000037.1"/>
</dbReference>
<dbReference type="InterPro" id="IPR003501">
    <property type="entry name" value="PTS_EIIB_2/3"/>
</dbReference>
<feature type="compositionally biased region" description="Low complexity" evidence="12">
    <location>
        <begin position="260"/>
        <end position="278"/>
    </location>
</feature>
<feature type="region of interest" description="Disordered" evidence="12">
    <location>
        <begin position="147"/>
        <end position="239"/>
    </location>
</feature>
<organism evidence="17 18">
    <name type="scientific">Streptomyces nogalater</name>
    <dbReference type="NCBI Taxonomy" id="38314"/>
    <lineage>
        <taxon>Bacteria</taxon>
        <taxon>Bacillati</taxon>
        <taxon>Actinomycetota</taxon>
        <taxon>Actinomycetes</taxon>
        <taxon>Kitasatosporales</taxon>
        <taxon>Streptomycetaceae</taxon>
        <taxon>Streptomyces</taxon>
    </lineage>
</organism>
<feature type="region of interest" description="Disordered" evidence="12">
    <location>
        <begin position="414"/>
        <end position="433"/>
    </location>
</feature>
<dbReference type="Gene3D" id="3.40.930.10">
    <property type="entry name" value="Mannitol-specific EII, Chain A"/>
    <property type="match status" value="1"/>
</dbReference>
<dbReference type="InterPro" id="IPR004715">
    <property type="entry name" value="PTS_IIA_fruc"/>
</dbReference>
<keyword evidence="6" id="KW-0808">Transferase</keyword>
<feature type="transmembrane region" description="Helical" evidence="13">
    <location>
        <begin position="530"/>
        <end position="560"/>
    </location>
</feature>
<reference evidence="18" key="1">
    <citation type="journal article" date="2019" name="Int. J. Syst. Evol. Microbiol.">
        <title>The Global Catalogue of Microorganisms (GCM) 10K type strain sequencing project: providing services to taxonomists for standard genome sequencing and annotation.</title>
        <authorList>
            <consortium name="The Broad Institute Genomics Platform"/>
            <consortium name="The Broad Institute Genome Sequencing Center for Infectious Disease"/>
            <person name="Wu L."/>
            <person name="Ma J."/>
        </authorList>
    </citation>
    <scope>NUCLEOTIDE SEQUENCE [LARGE SCALE GENOMIC DNA]</scope>
    <source>
        <strain evidence="18">KCTC 5701</strain>
    </source>
</reference>
<sequence>MSDMISADLVDLDLSADTKEAAARALAARMVARGRVTDLEGFLADVAAREAQMPTGLDGGIGIPHCRSAHVTEPTLAFGRSAAGIDFGAADGPADLVFLIAAPAGADDAHLTILSSLARKLMNAEFTTALRAADSPETAVALIRGDQTPAEQAPRAAANASGTTAGATQAPENAPGETPSAPETTVAGASEGARSVRGGSAGLSGDTVGAPEATPDVPEGGRSGLRCAAGVPASAPGAREDTAVAPAAASAGATAGSTAGAAGASAAEPGAPAKAGTPSASRAGDAAGTPGEPGTPAVAAAHAPGPGEARPFRVVAVTSCPTGIAHTYMAAESLENAGREAGVELVVETQGSAGFTRLDPAVIAAADGVILAHDVPVRDKDRFAGKPTVDVGVKAGINRPAELIAEVREKAARGEVSTPAHAPAGTPVERAGDATEGYGTKLRTWLMSGVSYMVPFVAAGGLLIALGFAIGGWQIDKAPSVMDHFVWTRADSWGALLFQIGGVAFTFLVPVLAGYIAYGMADRPGLVPGFVGGAIALDAGAGFLGGLAAGLIAGGVVLAVQRVRIPPVLRGIMPVVVIPLLSSAVTGFLMLVVIGKPIASAQKGLTDWLSGLTGTNAVLLGALLGLMMCFDLGGPVNKVAYAFATAGIAVTDPSDSAMQIMAAVMAAGMVPPLAMALATTVRGRLFTPAERENGKAAWVLGASFVSEGAIPFAAADPLRVIPSAMAGGALTGALSMAFGATLRAPHGGVFVVPLIGSPLLYLVAIAAGVCVTTALVVLLKGLRGQALGAGTTGPAANPAAALEETGQPVAA</sequence>
<dbReference type="PANTHER" id="PTHR30505">
    <property type="entry name" value="FRUCTOSE-LIKE PERMEASE"/>
    <property type="match status" value="1"/>
</dbReference>
<dbReference type="InterPro" id="IPR002178">
    <property type="entry name" value="PTS_EIIA_type-2_dom"/>
</dbReference>
<dbReference type="InterPro" id="IPR036095">
    <property type="entry name" value="PTS_EIIB-like_sf"/>
</dbReference>
<comment type="subcellular location">
    <subcellularLocation>
        <location evidence="1">Cell inner membrane</location>
        <topology evidence="1">Multi-pass membrane protein</topology>
    </subcellularLocation>
</comment>
<keyword evidence="9" id="KW-0418">Kinase</keyword>
<feature type="compositionally biased region" description="Low complexity" evidence="12">
    <location>
        <begin position="150"/>
        <end position="170"/>
    </location>
</feature>
<dbReference type="InterPro" id="IPR003352">
    <property type="entry name" value="PTS_EIIC"/>
</dbReference>
<feature type="transmembrane region" description="Helical" evidence="13">
    <location>
        <begin position="605"/>
        <end position="628"/>
    </location>
</feature>
<evidence type="ECO:0000256" key="2">
    <source>
        <dbReference type="ARBA" id="ARBA00022448"/>
    </source>
</evidence>
<evidence type="ECO:0000256" key="7">
    <source>
        <dbReference type="ARBA" id="ARBA00022683"/>
    </source>
</evidence>
<protein>
    <submittedName>
        <fullName evidence="17">Fructose-specific PTS transporter subunit EIIC</fullName>
    </submittedName>
</protein>
<evidence type="ECO:0000256" key="12">
    <source>
        <dbReference type="SAM" id="MobiDB-lite"/>
    </source>
</evidence>
<dbReference type="CDD" id="cd05569">
    <property type="entry name" value="PTS_IIB_fructose"/>
    <property type="match status" value="1"/>
</dbReference>
<dbReference type="SUPFAM" id="SSF52794">
    <property type="entry name" value="PTS system IIB component-like"/>
    <property type="match status" value="1"/>
</dbReference>
<feature type="transmembrane region" description="Helical" evidence="13">
    <location>
        <begin position="759"/>
        <end position="779"/>
    </location>
</feature>
<evidence type="ECO:0000256" key="10">
    <source>
        <dbReference type="ARBA" id="ARBA00022989"/>
    </source>
</evidence>
<proteinExistence type="predicted"/>
<dbReference type="Gene3D" id="3.40.50.2300">
    <property type="match status" value="1"/>
</dbReference>
<dbReference type="InterPro" id="IPR006327">
    <property type="entry name" value="PTS_IIC_fruc"/>
</dbReference>
<dbReference type="InterPro" id="IPR013011">
    <property type="entry name" value="PTS_EIIB_2"/>
</dbReference>
<keyword evidence="2" id="KW-0813">Transport</keyword>
<feature type="domain" description="PTS EIIA type-2" evidence="14">
    <location>
        <begin position="3"/>
        <end position="146"/>
    </location>
</feature>
<accession>A0ABW0WHT7</accession>
<dbReference type="EMBL" id="JBHSOE010000016">
    <property type="protein sequence ID" value="MFC5656321.1"/>
    <property type="molecule type" value="Genomic_DNA"/>
</dbReference>
<evidence type="ECO:0000256" key="13">
    <source>
        <dbReference type="SAM" id="Phobius"/>
    </source>
</evidence>
<feature type="domain" description="PTS EIIB type-2" evidence="15">
    <location>
        <begin position="314"/>
        <end position="409"/>
    </location>
</feature>
<evidence type="ECO:0000313" key="17">
    <source>
        <dbReference type="EMBL" id="MFC5656321.1"/>
    </source>
</evidence>
<keyword evidence="8 13" id="KW-0812">Transmembrane</keyword>
<dbReference type="NCBIfam" id="TIGR00829">
    <property type="entry name" value="FRU"/>
    <property type="match status" value="1"/>
</dbReference>
<dbReference type="Pfam" id="PF02302">
    <property type="entry name" value="PTS_IIB"/>
    <property type="match status" value="1"/>
</dbReference>
<gene>
    <name evidence="17" type="ORF">ACFP3J_12590</name>
</gene>
<dbReference type="InterPro" id="IPR050864">
    <property type="entry name" value="Bacterial_PTS_Sugar_Transport"/>
</dbReference>
<dbReference type="Pfam" id="PF00359">
    <property type="entry name" value="PTS_EIIA_2"/>
    <property type="match status" value="1"/>
</dbReference>
<dbReference type="CDD" id="cd00211">
    <property type="entry name" value="PTS_IIA_fru"/>
    <property type="match status" value="1"/>
</dbReference>